<sequence>MKERIKNLTIIVSGTLMGWLVTGAVLAQSLPPLECPPMGCLSDINLKENIAGVDVDEVLSALF</sequence>
<dbReference type="EMBL" id="CAADFK010000007">
    <property type="protein sequence ID" value="VFK09306.1"/>
    <property type="molecule type" value="Genomic_DNA"/>
</dbReference>
<accession>A0A450VX87</accession>
<organism evidence="1">
    <name type="scientific">Candidatus Kentrum sp. LPFa</name>
    <dbReference type="NCBI Taxonomy" id="2126335"/>
    <lineage>
        <taxon>Bacteria</taxon>
        <taxon>Pseudomonadati</taxon>
        <taxon>Pseudomonadota</taxon>
        <taxon>Gammaproteobacteria</taxon>
        <taxon>Candidatus Kentrum</taxon>
    </lineage>
</organism>
<evidence type="ECO:0000313" key="1">
    <source>
        <dbReference type="EMBL" id="VFK09306.1"/>
    </source>
</evidence>
<gene>
    <name evidence="1" type="ORF">BECKLPF1236B_GA0070989_100722</name>
</gene>
<dbReference type="AlphaFoldDB" id="A0A450VX87"/>
<name>A0A450VX87_9GAMM</name>
<reference evidence="1" key="1">
    <citation type="submission" date="2019-02" db="EMBL/GenBank/DDBJ databases">
        <authorList>
            <person name="Gruber-Vodicka R. H."/>
            <person name="Seah K. B. B."/>
        </authorList>
    </citation>
    <scope>NUCLEOTIDE SEQUENCE</scope>
    <source>
        <strain evidence="1">BECK_S313</strain>
    </source>
</reference>
<protein>
    <submittedName>
        <fullName evidence="1">Uncharacterized protein</fullName>
    </submittedName>
</protein>
<proteinExistence type="predicted"/>